<evidence type="ECO:0000313" key="3">
    <source>
        <dbReference type="Proteomes" id="UP000808337"/>
    </source>
</evidence>
<reference evidence="2 3" key="1">
    <citation type="submission" date="2020-10" db="EMBL/GenBank/DDBJ databases">
        <title>Connecting structure to function with the recovery of over 1000 high-quality activated sludge metagenome-assembled genomes encoding full-length rRNA genes using long-read sequencing.</title>
        <authorList>
            <person name="Singleton C.M."/>
            <person name="Petriglieri F."/>
            <person name="Kristensen J.M."/>
            <person name="Kirkegaard R.H."/>
            <person name="Michaelsen T.Y."/>
            <person name="Andersen M.H."/>
            <person name="Karst S.M."/>
            <person name="Dueholm M.S."/>
            <person name="Nielsen P.H."/>
            <person name="Albertsen M."/>
        </authorList>
    </citation>
    <scope>NUCLEOTIDE SEQUENCE [LARGE SCALE GENOMIC DNA]</scope>
    <source>
        <strain evidence="2">Ribe_18-Q3-R11-54_MAXAC.273</strain>
    </source>
</reference>
<dbReference type="InterPro" id="IPR035986">
    <property type="entry name" value="PKD_dom_sf"/>
</dbReference>
<dbReference type="InterPro" id="IPR013783">
    <property type="entry name" value="Ig-like_fold"/>
</dbReference>
<feature type="domain" description="PKD" evidence="1">
    <location>
        <begin position="237"/>
        <end position="270"/>
    </location>
</feature>
<proteinExistence type="predicted"/>
<organism evidence="2 3">
    <name type="scientific">Candidatus Opimibacter skivensis</name>
    <dbReference type="NCBI Taxonomy" id="2982028"/>
    <lineage>
        <taxon>Bacteria</taxon>
        <taxon>Pseudomonadati</taxon>
        <taxon>Bacteroidota</taxon>
        <taxon>Saprospiria</taxon>
        <taxon>Saprospirales</taxon>
        <taxon>Saprospiraceae</taxon>
        <taxon>Candidatus Opimibacter</taxon>
    </lineage>
</organism>
<protein>
    <submittedName>
        <fullName evidence="2">PKD domain-containing protein</fullName>
    </submittedName>
</protein>
<dbReference type="Pfam" id="PF19408">
    <property type="entry name" value="PKD_6"/>
    <property type="match status" value="1"/>
</dbReference>
<dbReference type="InterPro" id="IPR045829">
    <property type="entry name" value="PKD_6"/>
</dbReference>
<dbReference type="EMBL" id="JADKGY010000010">
    <property type="protein sequence ID" value="MBK9983158.1"/>
    <property type="molecule type" value="Genomic_DNA"/>
</dbReference>
<gene>
    <name evidence="2" type="ORF">IPP15_12200</name>
</gene>
<sequence>MKKFILPILLLVGFIYTGEAQIIAVPDTVCIMPGMPFTLNVKTNDIPPCFMPDCSVRLIEQSTCFALNSEGFLSYIGTTPECCGMITLHYVYDHLPVQPPITGTIVITVKCPKPDCGFVHLEPTPGGTAGGGPVKVTFNACENSTATYYFNHTLGNTYSWIVTGGSFIVVDSGIIDVTWGNAGTGMVTLTVTNGTNVQTYMYCVNILNGPTALFSTLYTNYCLKSPVAFMNNSIGGTSFFWDFGDGFTSSSYSPSHPYATAGTYNVTLYVMQTNYDPQGNPLCCCSDSITHQVIIDPFEGPDILWISTLCEGDSSCYWTTATGCTFTWTVLDANNVPVTFTGQGNDTICLRWGQGPFGIVTLQLSNCTGNYCLNPVSAVVPIVDMNSPINGPIVVCANSTATYTLPKWMSVMYTWQVMGGTIVSSDSLSNTITIQWGTGPLGMIVAHWKSKFLQHLPGHDEDDCEGWSSLNVSILPQYHLNAPPGTACVGGTSFFSTDMPSGSGFTWNISPLITPFPIVGPNNITVTWPSPGLYTVTVYPNPVNPFCNDTLTALVNVILVPPPDSIVGETLICPNSTFTYTGYSSTTGTGFMWNVTNGTIIIYRKSNFCDMGADRSIFIVTKPVSGGYSFLQLRSYHIDSHAESISRTSCHHRTKWLYQ</sequence>
<dbReference type="Gene3D" id="2.60.40.10">
    <property type="entry name" value="Immunoglobulins"/>
    <property type="match status" value="1"/>
</dbReference>
<name>A0A9D7XT22_9BACT</name>
<dbReference type="AlphaFoldDB" id="A0A9D7XT22"/>
<dbReference type="Proteomes" id="UP000808337">
    <property type="component" value="Unassembled WGS sequence"/>
</dbReference>
<comment type="caution">
    <text evidence="2">The sequence shown here is derived from an EMBL/GenBank/DDBJ whole genome shotgun (WGS) entry which is preliminary data.</text>
</comment>
<dbReference type="Pfam" id="PF18911">
    <property type="entry name" value="PKD_4"/>
    <property type="match status" value="1"/>
</dbReference>
<evidence type="ECO:0000313" key="2">
    <source>
        <dbReference type="EMBL" id="MBK9983158.1"/>
    </source>
</evidence>
<evidence type="ECO:0000259" key="1">
    <source>
        <dbReference type="PROSITE" id="PS50093"/>
    </source>
</evidence>
<accession>A0A9D7XT22</accession>
<dbReference type="InterPro" id="IPR000601">
    <property type="entry name" value="PKD_dom"/>
</dbReference>
<dbReference type="SUPFAM" id="SSF49299">
    <property type="entry name" value="PKD domain"/>
    <property type="match status" value="1"/>
</dbReference>
<dbReference type="PROSITE" id="PS50093">
    <property type="entry name" value="PKD"/>
    <property type="match status" value="1"/>
</dbReference>